<dbReference type="Gene3D" id="3.40.50.300">
    <property type="entry name" value="P-loop containing nucleotide triphosphate hydrolases"/>
    <property type="match status" value="1"/>
</dbReference>
<evidence type="ECO:0000256" key="4">
    <source>
        <dbReference type="ARBA" id="ARBA00022840"/>
    </source>
</evidence>
<dbReference type="SUPFAM" id="SSF52540">
    <property type="entry name" value="P-loop containing nucleoside triphosphate hydrolases"/>
    <property type="match status" value="1"/>
</dbReference>
<evidence type="ECO:0000259" key="5">
    <source>
        <dbReference type="PROSITE" id="PS50893"/>
    </source>
</evidence>
<dbReference type="PANTHER" id="PTHR42711">
    <property type="entry name" value="ABC TRANSPORTER ATP-BINDING PROTEIN"/>
    <property type="match status" value="1"/>
</dbReference>
<evidence type="ECO:0000256" key="3">
    <source>
        <dbReference type="ARBA" id="ARBA00022741"/>
    </source>
</evidence>
<keyword evidence="2" id="KW-0813">Transport</keyword>
<dbReference type="GO" id="GO:0016887">
    <property type="term" value="F:ATP hydrolysis activity"/>
    <property type="evidence" value="ECO:0007669"/>
    <property type="project" value="InterPro"/>
</dbReference>
<comment type="similarity">
    <text evidence="1">Belongs to the ABC transporter superfamily.</text>
</comment>
<gene>
    <name evidence="6" type="ORF">DFR64_2024</name>
</gene>
<keyword evidence="3" id="KW-0547">Nucleotide-binding</keyword>
<keyword evidence="7" id="KW-1185">Reference proteome</keyword>
<dbReference type="InterPro" id="IPR050763">
    <property type="entry name" value="ABC_transporter_ATP-binding"/>
</dbReference>
<dbReference type="AlphaFoldDB" id="A0A347ZP20"/>
<dbReference type="OrthoDB" id="9804819at2"/>
<comment type="caution">
    <text evidence="6">The sequence shown here is derived from an EMBL/GenBank/DDBJ whole genome shotgun (WGS) entry which is preliminary data.</text>
</comment>
<dbReference type="InterPro" id="IPR003439">
    <property type="entry name" value="ABC_transporter-like_ATP-bd"/>
</dbReference>
<feature type="domain" description="ABC transporter" evidence="5">
    <location>
        <begin position="6"/>
        <end position="237"/>
    </location>
</feature>
<dbReference type="GO" id="GO:0005524">
    <property type="term" value="F:ATP binding"/>
    <property type="evidence" value="ECO:0007669"/>
    <property type="project" value="UniProtKB-KW"/>
</dbReference>
<evidence type="ECO:0000313" key="6">
    <source>
        <dbReference type="EMBL" id="REG08652.1"/>
    </source>
</evidence>
<keyword evidence="4 6" id="KW-0067">ATP-binding</keyword>
<evidence type="ECO:0000313" key="7">
    <source>
        <dbReference type="Proteomes" id="UP000256388"/>
    </source>
</evidence>
<organism evidence="6 7">
    <name type="scientific">Pelolinea submarina</name>
    <dbReference type="NCBI Taxonomy" id="913107"/>
    <lineage>
        <taxon>Bacteria</taxon>
        <taxon>Bacillati</taxon>
        <taxon>Chloroflexota</taxon>
        <taxon>Anaerolineae</taxon>
        <taxon>Anaerolineales</taxon>
        <taxon>Anaerolineaceae</taxon>
        <taxon>Pelolinea</taxon>
    </lineage>
</organism>
<reference evidence="6 7" key="1">
    <citation type="submission" date="2018-08" db="EMBL/GenBank/DDBJ databases">
        <title>Genomic Encyclopedia of Type Strains, Phase IV (KMG-IV): sequencing the most valuable type-strain genomes for metagenomic binning, comparative biology and taxonomic classification.</title>
        <authorList>
            <person name="Goeker M."/>
        </authorList>
    </citation>
    <scope>NUCLEOTIDE SEQUENCE [LARGE SCALE GENOMIC DNA]</scope>
    <source>
        <strain evidence="6 7">DSM 23923</strain>
    </source>
</reference>
<dbReference type="InterPro" id="IPR027417">
    <property type="entry name" value="P-loop_NTPase"/>
</dbReference>
<dbReference type="Pfam" id="PF00005">
    <property type="entry name" value="ABC_tran"/>
    <property type="match status" value="1"/>
</dbReference>
<sequence length="312" mass="34161">MNNNTIECKQLGKNFGALRALQNVSMQIPAGSVFGLLGPNGSGKTTTIRLMLGLLQPDAGSVSVFGLDPISQGDAVREQCGALLEHTGLYERLSAEDNLNFYGQIWHMPQRELQARMQELLGKLDLWDRRKELVGNWSRGMKQKLAVARAMLHQPKLVFLDEPTAGLDPVAAAALNNDLLKLVKDEQATIFLTTHNLSEAEKVCNLVGVLRKGQLIAFGGPHTLTQSTGNAVVDIFGQNLTASAILEKLRGLPHVQQVEAVDDHLVIELEGKTEPAEVIKTLVMNGAAVDEVRRRQADLEESFLKLMEEENA</sequence>
<dbReference type="CDD" id="cd03230">
    <property type="entry name" value="ABC_DR_subfamily_A"/>
    <property type="match status" value="1"/>
</dbReference>
<proteinExistence type="inferred from homology"/>
<accession>A0A347ZP20</accession>
<name>A0A347ZP20_9CHLR</name>
<dbReference type="PROSITE" id="PS50893">
    <property type="entry name" value="ABC_TRANSPORTER_2"/>
    <property type="match status" value="1"/>
</dbReference>
<dbReference type="RefSeq" id="WP_116225301.1">
    <property type="nucleotide sequence ID" value="NZ_AP018437.1"/>
</dbReference>
<dbReference type="EMBL" id="QUMS01000002">
    <property type="protein sequence ID" value="REG08652.1"/>
    <property type="molecule type" value="Genomic_DNA"/>
</dbReference>
<dbReference type="Proteomes" id="UP000256388">
    <property type="component" value="Unassembled WGS sequence"/>
</dbReference>
<protein>
    <submittedName>
        <fullName evidence="6">ABC-2 type transport system ATP-binding protein</fullName>
    </submittedName>
</protein>
<dbReference type="SMART" id="SM00382">
    <property type="entry name" value="AAA"/>
    <property type="match status" value="1"/>
</dbReference>
<dbReference type="InterPro" id="IPR003593">
    <property type="entry name" value="AAA+_ATPase"/>
</dbReference>
<evidence type="ECO:0000256" key="1">
    <source>
        <dbReference type="ARBA" id="ARBA00005417"/>
    </source>
</evidence>
<evidence type="ECO:0000256" key="2">
    <source>
        <dbReference type="ARBA" id="ARBA00022448"/>
    </source>
</evidence>
<dbReference type="PANTHER" id="PTHR42711:SF5">
    <property type="entry name" value="ABC TRANSPORTER ATP-BINDING PROTEIN NATA"/>
    <property type="match status" value="1"/>
</dbReference>